<gene>
    <name evidence="3" type="ORF">N7541_007533</name>
</gene>
<name>A0A9W9QXA5_PENBR</name>
<dbReference type="PANTHER" id="PTHR16861:SF4">
    <property type="entry name" value="SH3 DOMAIN PROTEIN (AFU_ORTHOLOGUE AFUA_1G13610)"/>
    <property type="match status" value="1"/>
</dbReference>
<dbReference type="AlphaFoldDB" id="A0A9W9QXA5"/>
<reference evidence="3" key="1">
    <citation type="submission" date="2022-12" db="EMBL/GenBank/DDBJ databases">
        <authorList>
            <person name="Petersen C."/>
        </authorList>
    </citation>
    <scope>NUCLEOTIDE SEQUENCE</scope>
    <source>
        <strain evidence="3">IBT 35675</strain>
    </source>
</reference>
<feature type="transmembrane region" description="Helical" evidence="2">
    <location>
        <begin position="142"/>
        <end position="165"/>
    </location>
</feature>
<proteinExistence type="predicted"/>
<protein>
    <submittedName>
        <fullName evidence="3">Uncharacterized protein</fullName>
    </submittedName>
</protein>
<comment type="caution">
    <text evidence="3">The sequence shown here is derived from an EMBL/GenBank/DDBJ whole genome shotgun (WGS) entry which is preliminary data.</text>
</comment>
<keyword evidence="2" id="KW-0812">Transmembrane</keyword>
<evidence type="ECO:0000256" key="1">
    <source>
        <dbReference type="SAM" id="MobiDB-lite"/>
    </source>
</evidence>
<dbReference type="EMBL" id="JAPZBR010000006">
    <property type="protein sequence ID" value="KAJ5349806.1"/>
    <property type="molecule type" value="Genomic_DNA"/>
</dbReference>
<organism evidence="3 4">
    <name type="scientific">Penicillium brevicompactum</name>
    <dbReference type="NCBI Taxonomy" id="5074"/>
    <lineage>
        <taxon>Eukaryota</taxon>
        <taxon>Fungi</taxon>
        <taxon>Dikarya</taxon>
        <taxon>Ascomycota</taxon>
        <taxon>Pezizomycotina</taxon>
        <taxon>Eurotiomycetes</taxon>
        <taxon>Eurotiomycetidae</taxon>
        <taxon>Eurotiales</taxon>
        <taxon>Aspergillaceae</taxon>
        <taxon>Penicillium</taxon>
    </lineage>
</organism>
<keyword evidence="4" id="KW-1185">Reference proteome</keyword>
<dbReference type="Proteomes" id="UP001148299">
    <property type="component" value="Unassembled WGS sequence"/>
</dbReference>
<keyword evidence="2" id="KW-0472">Membrane</keyword>
<keyword evidence="2" id="KW-1133">Transmembrane helix</keyword>
<feature type="compositionally biased region" description="Low complexity" evidence="1">
    <location>
        <begin position="224"/>
        <end position="241"/>
    </location>
</feature>
<evidence type="ECO:0000313" key="3">
    <source>
        <dbReference type="EMBL" id="KAJ5349806.1"/>
    </source>
</evidence>
<feature type="region of interest" description="Disordered" evidence="1">
    <location>
        <begin position="213"/>
        <end position="246"/>
    </location>
</feature>
<dbReference type="PANTHER" id="PTHR16861">
    <property type="entry name" value="GLYCOPROTEIN 38"/>
    <property type="match status" value="1"/>
</dbReference>
<sequence>MSNSNLNSSSNHFSCPKGGAWYVCPDEPQFVGCCSQDPCRNVDANSTSPCPEPYLYYASYDPSIHEEIPPNACIDGGKWFTCAGANPPFMGCCASDPCKNPDQTGCPDDDLLPAAWSTSRPGQFALFQDEGTADDDELSGGAIAGIVVGAVAALAIIGALVWFFVRRRNKKAAAMSGHRHTSSVVEGEHGRMYPGPASPSFGILGIFQPRRHDNRGRKDLKHMSNSSAGISPPSLSPGIPSENRRPVSEIHSNSIRDEDMSHQEWVSGQSYGLGVHGAQRPDPIQELDANVAQVYEMDGLGRNRR</sequence>
<accession>A0A9W9QXA5</accession>
<reference evidence="3" key="2">
    <citation type="journal article" date="2023" name="IMA Fungus">
        <title>Comparative genomic study of the Penicillium genus elucidates a diverse pangenome and 15 lateral gene transfer events.</title>
        <authorList>
            <person name="Petersen C."/>
            <person name="Sorensen T."/>
            <person name="Nielsen M.R."/>
            <person name="Sondergaard T.E."/>
            <person name="Sorensen J.L."/>
            <person name="Fitzpatrick D.A."/>
            <person name="Frisvad J.C."/>
            <person name="Nielsen K.L."/>
        </authorList>
    </citation>
    <scope>NUCLEOTIDE SEQUENCE</scope>
    <source>
        <strain evidence="3">IBT 35675</strain>
    </source>
</reference>
<evidence type="ECO:0000313" key="4">
    <source>
        <dbReference type="Proteomes" id="UP001148299"/>
    </source>
</evidence>
<evidence type="ECO:0000256" key="2">
    <source>
        <dbReference type="SAM" id="Phobius"/>
    </source>
</evidence>
<dbReference type="CDD" id="cd12087">
    <property type="entry name" value="TM_EGFR-like"/>
    <property type="match status" value="1"/>
</dbReference>